<dbReference type="EMBL" id="BDEQ01000001">
    <property type="protein sequence ID" value="GAT99522.1"/>
    <property type="molecule type" value="Genomic_DNA"/>
</dbReference>
<dbReference type="OMA" id="LNCAYRD"/>
<dbReference type="VEuPathDB" id="AmoebaDB:EHI8A_184520"/>
<comment type="caution">
    <text evidence="1">The sequence shown here is derived from an EMBL/GenBank/DDBJ whole genome shotgun (WGS) entry which is preliminary data.</text>
</comment>
<evidence type="ECO:0000313" key="2">
    <source>
        <dbReference type="Proteomes" id="UP000078387"/>
    </source>
</evidence>
<sequence>MEVTQDSIAQLYDALDPFLNIVVMQNNDSVTTPCVLASMNDLVYSFFCEHYWENKGLVIKMIEKIVSRFSEQRFERFRLVTNENIVLALESEFVIWKRVRKCLMITFLSIDTLVHVNYINTILNNSYRDSFVKQLQSQMNISKKLMAVLSSWRMKGFIDQKEELGRIFKYLEGYDTNFVLFLSNEFLLQAQKDYKKFIQKKFFLLMKHFL</sequence>
<accession>A0A5K1UE82</accession>
<gene>
    <name evidence="1" type="ORF">CL6EHI_043130</name>
</gene>
<dbReference type="VEuPathDB" id="AmoebaDB:KM1_190930"/>
<organism evidence="1 2">
    <name type="scientific">Entamoeba histolytica</name>
    <dbReference type="NCBI Taxonomy" id="5759"/>
    <lineage>
        <taxon>Eukaryota</taxon>
        <taxon>Amoebozoa</taxon>
        <taxon>Evosea</taxon>
        <taxon>Archamoebae</taxon>
        <taxon>Mastigamoebida</taxon>
        <taxon>Entamoebidae</taxon>
        <taxon>Entamoeba</taxon>
    </lineage>
</organism>
<dbReference type="VEuPathDB" id="AmoebaDB:EHI7A_162910"/>
<protein>
    <recommendedName>
        <fullName evidence="3">Cullin N-terminal domain-containing protein</fullName>
    </recommendedName>
</protein>
<dbReference type="VEuPathDB" id="AmoebaDB:EHI5A_041490"/>
<evidence type="ECO:0000313" key="1">
    <source>
        <dbReference type="EMBL" id="GAT99522.1"/>
    </source>
</evidence>
<dbReference type="Proteomes" id="UP000078387">
    <property type="component" value="Unassembled WGS sequence"/>
</dbReference>
<evidence type="ECO:0008006" key="3">
    <source>
        <dbReference type="Google" id="ProtNLM"/>
    </source>
</evidence>
<reference evidence="1 2" key="1">
    <citation type="submission" date="2016-05" db="EMBL/GenBank/DDBJ databases">
        <title>First whole genome sequencing of Entamoeba histolytica HM1:IMSS-clone-6.</title>
        <authorList>
            <person name="Mukherjee Avik.K."/>
            <person name="Izumyama S."/>
            <person name="Nakada-Tsukui K."/>
            <person name="Nozaki T."/>
        </authorList>
    </citation>
    <scope>NUCLEOTIDE SEQUENCE [LARGE SCALE GENOMIC DNA]</scope>
    <source>
        <strain evidence="1 2">HM1:IMSS clone 6</strain>
    </source>
</reference>
<name>A0A5K1UE82_ENTHI</name>
<proteinExistence type="predicted"/>
<dbReference type="AlphaFoldDB" id="A0A5K1UE82"/>
<dbReference type="VEuPathDB" id="AmoebaDB:EHI_043130"/>